<accession>L8WCY6</accession>
<name>L8WCY6_THACA</name>
<gene>
    <name evidence="2" type="ORF">AG1IA_09924</name>
</gene>
<dbReference type="HOGENOM" id="CLU_1185723_0_0_1"/>
<sequence>MSWIILKFADCQVLVLILREIGNRPPRGIKLLVVEHPGFIPSDVRNRTTEEGRATMPNIRDTGIIARFSSRVSSKERPSSWLGIRYVWYETKSSYKAIEKESTARVAPPYLTPATTFDHPNLLYNFVMLGGLASYGSDSEGEEETKQTTPPPKTGDSKSSNGSLGSSLALPPPKKRRDGPVRITVEAPKFDDADDNDSERAQKKPRTLGPGTKGAGSSSLFSALPAPKNVVGLH</sequence>
<protein>
    <submittedName>
        <fullName evidence="2">Uncharacterized protein</fullName>
    </submittedName>
</protein>
<evidence type="ECO:0000313" key="2">
    <source>
        <dbReference type="EMBL" id="ELU36046.1"/>
    </source>
</evidence>
<organism evidence="2 3">
    <name type="scientific">Thanatephorus cucumeris (strain AG1-IA)</name>
    <name type="common">Rice sheath blight fungus</name>
    <name type="synonym">Rhizoctonia solani</name>
    <dbReference type="NCBI Taxonomy" id="983506"/>
    <lineage>
        <taxon>Eukaryota</taxon>
        <taxon>Fungi</taxon>
        <taxon>Dikarya</taxon>
        <taxon>Basidiomycota</taxon>
        <taxon>Agaricomycotina</taxon>
        <taxon>Agaricomycetes</taxon>
        <taxon>Cantharellales</taxon>
        <taxon>Ceratobasidiaceae</taxon>
        <taxon>Rhizoctonia</taxon>
        <taxon>Rhizoctonia solani AG-1</taxon>
    </lineage>
</organism>
<reference evidence="2 3" key="1">
    <citation type="journal article" date="2013" name="Nat. Commun.">
        <title>The evolution and pathogenic mechanisms of the rice sheath blight pathogen.</title>
        <authorList>
            <person name="Zheng A."/>
            <person name="Lin R."/>
            <person name="Xu L."/>
            <person name="Qin P."/>
            <person name="Tang C."/>
            <person name="Ai P."/>
            <person name="Zhang D."/>
            <person name="Liu Y."/>
            <person name="Sun Z."/>
            <person name="Feng H."/>
            <person name="Wang Y."/>
            <person name="Chen Y."/>
            <person name="Liang X."/>
            <person name="Fu R."/>
            <person name="Li Q."/>
            <person name="Zhang J."/>
            <person name="Yu X."/>
            <person name="Xie Z."/>
            <person name="Ding L."/>
            <person name="Guan P."/>
            <person name="Tang J."/>
            <person name="Liang Y."/>
            <person name="Wang S."/>
            <person name="Deng Q."/>
            <person name="Li S."/>
            <person name="Zhu J."/>
            <person name="Wang L."/>
            <person name="Liu H."/>
            <person name="Li P."/>
        </authorList>
    </citation>
    <scope>NUCLEOTIDE SEQUENCE [LARGE SCALE GENOMIC DNA]</scope>
    <source>
        <strain evidence="3">AG-1 IA</strain>
    </source>
</reference>
<feature type="region of interest" description="Disordered" evidence="1">
    <location>
        <begin position="137"/>
        <end position="234"/>
    </location>
</feature>
<evidence type="ECO:0000256" key="1">
    <source>
        <dbReference type="SAM" id="MobiDB-lite"/>
    </source>
</evidence>
<keyword evidence="3" id="KW-1185">Reference proteome</keyword>
<evidence type="ECO:0000313" key="3">
    <source>
        <dbReference type="Proteomes" id="UP000011668"/>
    </source>
</evidence>
<feature type="compositionally biased region" description="Low complexity" evidence="1">
    <location>
        <begin position="157"/>
        <end position="169"/>
    </location>
</feature>
<dbReference type="STRING" id="983506.L8WCY6"/>
<comment type="caution">
    <text evidence="2">The sequence shown here is derived from an EMBL/GenBank/DDBJ whole genome shotgun (WGS) entry which is preliminary data.</text>
</comment>
<dbReference type="Proteomes" id="UP000011668">
    <property type="component" value="Unassembled WGS sequence"/>
</dbReference>
<dbReference type="AlphaFoldDB" id="L8WCY6"/>
<dbReference type="EMBL" id="AFRT01004463">
    <property type="protein sequence ID" value="ELU36046.1"/>
    <property type="molecule type" value="Genomic_DNA"/>
</dbReference>
<proteinExistence type="predicted"/>